<feature type="binding site" evidence="11">
    <location>
        <position position="408"/>
    </location>
    <ligand>
        <name>Zn(2+)</name>
        <dbReference type="ChEBI" id="CHEBI:29105"/>
    </ligand>
</feature>
<evidence type="ECO:0000256" key="2">
    <source>
        <dbReference type="ARBA" id="ARBA00022598"/>
    </source>
</evidence>
<accession>A0A1T2KVY2</accession>
<name>A0A1T2KVY2_9GAMM</name>
<dbReference type="SUPFAM" id="SSF50249">
    <property type="entry name" value="Nucleic acid-binding proteins"/>
    <property type="match status" value="1"/>
</dbReference>
<dbReference type="Gene3D" id="3.30.1490.70">
    <property type="match status" value="1"/>
</dbReference>
<evidence type="ECO:0000256" key="7">
    <source>
        <dbReference type="ARBA" id="ARBA00022842"/>
    </source>
</evidence>
<evidence type="ECO:0000256" key="8">
    <source>
        <dbReference type="ARBA" id="ARBA00023027"/>
    </source>
</evidence>
<feature type="binding site" evidence="11">
    <location>
        <position position="161"/>
    </location>
    <ligand>
        <name>NAD(+)</name>
        <dbReference type="ChEBI" id="CHEBI:57540"/>
    </ligand>
</feature>
<dbReference type="GO" id="GO:0006281">
    <property type="term" value="P:DNA repair"/>
    <property type="evidence" value="ECO:0007669"/>
    <property type="project" value="UniProtKB-KW"/>
</dbReference>
<keyword evidence="9 11" id="KW-0234">DNA repair</keyword>
<dbReference type="InterPro" id="IPR001679">
    <property type="entry name" value="DNA_ligase"/>
</dbReference>
<dbReference type="InterPro" id="IPR010994">
    <property type="entry name" value="RuvA_2-like"/>
</dbReference>
<dbReference type="Gene3D" id="3.30.470.30">
    <property type="entry name" value="DNA ligase/mRNA capping enzyme"/>
    <property type="match status" value="1"/>
</dbReference>
<organism evidence="13 14">
    <name type="scientific">Solemya velesiana gill symbiont</name>
    <dbReference type="NCBI Taxonomy" id="1918948"/>
    <lineage>
        <taxon>Bacteria</taxon>
        <taxon>Pseudomonadati</taxon>
        <taxon>Pseudomonadota</taxon>
        <taxon>Gammaproteobacteria</taxon>
        <taxon>sulfur-oxidizing symbionts</taxon>
    </lineage>
</organism>
<comment type="catalytic activity">
    <reaction evidence="10 11">
        <text>NAD(+) + (deoxyribonucleotide)n-3'-hydroxyl + 5'-phospho-(deoxyribonucleotide)m = (deoxyribonucleotide)n+m + AMP + beta-nicotinamide D-nucleotide.</text>
        <dbReference type="EC" id="6.5.1.2"/>
    </reaction>
</comment>
<evidence type="ECO:0000256" key="3">
    <source>
        <dbReference type="ARBA" id="ARBA00022705"/>
    </source>
</evidence>
<keyword evidence="11" id="KW-0464">Manganese</keyword>
<keyword evidence="3 11" id="KW-0235">DNA replication</keyword>
<dbReference type="HAMAP" id="MF_01588">
    <property type="entry name" value="DNA_ligase_A"/>
    <property type="match status" value="1"/>
</dbReference>
<feature type="binding site" evidence="11">
    <location>
        <begin position="107"/>
        <end position="108"/>
    </location>
    <ligand>
        <name>NAD(+)</name>
        <dbReference type="ChEBI" id="CHEBI:57540"/>
    </ligand>
</feature>
<dbReference type="AlphaFoldDB" id="A0A1T2KVY2"/>
<dbReference type="Gene3D" id="2.40.50.140">
    <property type="entry name" value="Nucleic acid-binding proteins"/>
    <property type="match status" value="1"/>
</dbReference>
<comment type="caution">
    <text evidence="13">The sequence shown here is derived from an EMBL/GenBank/DDBJ whole genome shotgun (WGS) entry which is preliminary data.</text>
</comment>
<evidence type="ECO:0000256" key="1">
    <source>
        <dbReference type="ARBA" id="ARBA00004067"/>
    </source>
</evidence>
<dbReference type="Pfam" id="PF14520">
    <property type="entry name" value="HHH_5"/>
    <property type="match status" value="1"/>
</dbReference>
<feature type="active site" description="N6-AMP-lysine intermediate" evidence="11">
    <location>
        <position position="145"/>
    </location>
</feature>
<dbReference type="InterPro" id="IPR013839">
    <property type="entry name" value="DNAligase_adenylation"/>
</dbReference>
<feature type="binding site" evidence="11">
    <location>
        <position position="192"/>
    </location>
    <ligand>
        <name>NAD(+)</name>
        <dbReference type="ChEBI" id="CHEBI:57540"/>
    </ligand>
</feature>
<sequence>MMSIKLTDAQMAAIKQAGIEVDKIKAQKLLSTDEGLWAFSPEDLTLILQIANATYRAGVPVMSDAKYDSLYVKELETQDPGSAFLASVEPEPVIESKTVELPVRMLSTEKAYSYEEIEKWVNRLVKAANDIDPSLDDLEIRVTPKLDGYAAYDNGEKLYTRGDGFRGQDITRAFDRGLKVAKGGVRGSGAGEIVIRKSYFDDKLSGYFENARNVQASIIAEKKVDERIQQAIDDEACVFYPFELLDDWVGSYKVFLSDFNNILDKIWNAVDYEVDGIIAEATNSLLKEYMGSTRKSHRWQIAYKVNAEIAKVVVRGVVPQTSRTGKLTPVALLEPTRLSGATISRATAHHYGMVKSKGIGKGSLVELLRSGLVIPKIESVIERAKPDIPEECPSCQSHVVWDGDNLFCPNTTDCPAQAENTMIHFFKTLRNVDGFGPKVIERIYKSGIGLIHDIYDLSIEKLVEMGFGEKTSENLIEQLFASRTLEVEDWRFLAAFGAPRLGEGNCEKLLAHHYVADVFNLTVEDLIKIDGFAETSAETIHEGLKSIEKEFQLIYKLGFNLKETKRVVSESDLLLSGELIVFTGSMEHGKRPDMESEAKMLGAKIGKSVTSKTTMLVTGQSVGEKKISAAADKGVRILSENEYLQIIKKH</sequence>
<evidence type="ECO:0000313" key="14">
    <source>
        <dbReference type="Proteomes" id="UP000190896"/>
    </source>
</evidence>
<feature type="domain" description="BRCT" evidence="12">
    <location>
        <begin position="570"/>
        <end position="650"/>
    </location>
</feature>
<dbReference type="CDD" id="cd17748">
    <property type="entry name" value="BRCT_DNA_ligase_like"/>
    <property type="match status" value="1"/>
</dbReference>
<comment type="cofactor">
    <cofactor evidence="11">
        <name>Mg(2+)</name>
        <dbReference type="ChEBI" id="CHEBI:18420"/>
    </cofactor>
    <cofactor evidence="11">
        <name>Mn(2+)</name>
        <dbReference type="ChEBI" id="CHEBI:29035"/>
    </cofactor>
</comment>
<feature type="binding site" evidence="11">
    <location>
        <position position="392"/>
    </location>
    <ligand>
        <name>Zn(2+)</name>
        <dbReference type="ChEBI" id="CHEBI:29105"/>
    </ligand>
</feature>
<evidence type="ECO:0000256" key="10">
    <source>
        <dbReference type="ARBA" id="ARBA00034005"/>
    </source>
</evidence>
<keyword evidence="7 11" id="KW-0460">Magnesium</keyword>
<evidence type="ECO:0000313" key="13">
    <source>
        <dbReference type="EMBL" id="OOZ36984.1"/>
    </source>
</evidence>
<keyword evidence="4 11" id="KW-0479">Metal-binding</keyword>
<feature type="binding site" evidence="11">
    <location>
        <position position="414"/>
    </location>
    <ligand>
        <name>Zn(2+)</name>
        <dbReference type="ChEBI" id="CHEBI:29105"/>
    </ligand>
</feature>
<dbReference type="SUPFAM" id="SSF56091">
    <property type="entry name" value="DNA ligase/mRNA capping enzyme, catalytic domain"/>
    <property type="match status" value="1"/>
</dbReference>
<evidence type="ECO:0000256" key="11">
    <source>
        <dbReference type="HAMAP-Rule" id="MF_01588"/>
    </source>
</evidence>
<evidence type="ECO:0000256" key="9">
    <source>
        <dbReference type="ARBA" id="ARBA00023204"/>
    </source>
</evidence>
<reference evidence="13 14" key="1">
    <citation type="submission" date="2016-11" db="EMBL/GenBank/DDBJ databases">
        <title>Mixed transmission modes and dynamic genome evolution in an obligate animal-bacterial symbiosis.</title>
        <authorList>
            <person name="Russell S.L."/>
            <person name="Corbett-Detig R.B."/>
            <person name="Cavanaugh C.M."/>
        </authorList>
    </citation>
    <scope>NUCLEOTIDE SEQUENCE [LARGE SCALE GENOMIC DNA]</scope>
    <source>
        <strain evidence="13">Se-Cadez</strain>
    </source>
</reference>
<dbReference type="EMBL" id="MPRJ01000020">
    <property type="protein sequence ID" value="OOZ36984.1"/>
    <property type="molecule type" value="Genomic_DNA"/>
</dbReference>
<evidence type="ECO:0000256" key="5">
    <source>
        <dbReference type="ARBA" id="ARBA00022763"/>
    </source>
</evidence>
<evidence type="ECO:0000259" key="12">
    <source>
        <dbReference type="PROSITE" id="PS50172"/>
    </source>
</evidence>
<keyword evidence="8 11" id="KW-0520">NAD</keyword>
<protein>
    <recommendedName>
        <fullName evidence="11">DNA ligase</fullName>
        <ecNumber evidence="11">6.5.1.2</ecNumber>
    </recommendedName>
    <alternativeName>
        <fullName evidence="11">Polydeoxyribonucleotide synthase [NAD(+)]</fullName>
    </alternativeName>
</protein>
<dbReference type="SMART" id="SM00532">
    <property type="entry name" value="LIGANc"/>
    <property type="match status" value="1"/>
</dbReference>
<dbReference type="Pfam" id="PF00533">
    <property type="entry name" value="BRCT"/>
    <property type="match status" value="1"/>
</dbReference>
<dbReference type="InterPro" id="IPR036420">
    <property type="entry name" value="BRCT_dom_sf"/>
</dbReference>
<dbReference type="Gene3D" id="1.10.150.20">
    <property type="entry name" value="5' to 3' exonuclease, C-terminal subdomain"/>
    <property type="match status" value="2"/>
</dbReference>
<dbReference type="PIRSF" id="PIRSF001604">
    <property type="entry name" value="LigA"/>
    <property type="match status" value="1"/>
</dbReference>
<dbReference type="GO" id="GO:0003677">
    <property type="term" value="F:DNA binding"/>
    <property type="evidence" value="ECO:0007669"/>
    <property type="project" value="InterPro"/>
</dbReference>
<dbReference type="InterPro" id="IPR001357">
    <property type="entry name" value="BRCT_dom"/>
</dbReference>
<comment type="caution">
    <text evidence="11">Lacks conserved residue(s) required for the propagation of feature annotation.</text>
</comment>
<dbReference type="InterPro" id="IPR013840">
    <property type="entry name" value="DNAligase_N"/>
</dbReference>
<proteinExistence type="inferred from homology"/>
<dbReference type="EC" id="6.5.1.2" evidence="11"/>
<feature type="binding site" evidence="11">
    <location>
        <begin position="64"/>
        <end position="68"/>
    </location>
    <ligand>
        <name>NAD(+)</name>
        <dbReference type="ChEBI" id="CHEBI:57540"/>
    </ligand>
</feature>
<comment type="similarity">
    <text evidence="11">Belongs to the NAD-dependent DNA ligase family. LigA subfamily.</text>
</comment>
<dbReference type="Gene3D" id="3.40.50.10190">
    <property type="entry name" value="BRCT domain"/>
    <property type="match status" value="1"/>
</dbReference>
<evidence type="ECO:0000256" key="4">
    <source>
        <dbReference type="ARBA" id="ARBA00022723"/>
    </source>
</evidence>
<comment type="function">
    <text evidence="1 11">DNA ligase that catalyzes the formation of phosphodiester linkages between 5'-phosphoryl and 3'-hydroxyl groups in double-stranded DNA using NAD as a coenzyme and as the energy source for the reaction. It is essential for DNA replication and repair of damaged DNA.</text>
</comment>
<dbReference type="InterPro" id="IPR004150">
    <property type="entry name" value="NAD_DNA_ligase_OB"/>
</dbReference>
<dbReference type="PROSITE" id="PS50172">
    <property type="entry name" value="BRCT"/>
    <property type="match status" value="1"/>
</dbReference>
<gene>
    <name evidence="11" type="primary">ligA</name>
    <name evidence="13" type="ORF">BOW51_04415</name>
</gene>
<keyword evidence="5 11" id="KW-0227">DNA damage</keyword>
<keyword evidence="6 11" id="KW-0862">Zinc</keyword>
<dbReference type="SMART" id="SM00278">
    <property type="entry name" value="HhH1"/>
    <property type="match status" value="2"/>
</dbReference>
<dbReference type="GO" id="GO:0003911">
    <property type="term" value="F:DNA ligase (NAD+) activity"/>
    <property type="evidence" value="ECO:0007669"/>
    <property type="project" value="UniProtKB-UniRule"/>
</dbReference>
<dbReference type="SUPFAM" id="SSF47781">
    <property type="entry name" value="RuvA domain 2-like"/>
    <property type="match status" value="1"/>
</dbReference>
<dbReference type="GO" id="GO:0006260">
    <property type="term" value="P:DNA replication"/>
    <property type="evidence" value="ECO:0007669"/>
    <property type="project" value="UniProtKB-KW"/>
</dbReference>
<feature type="binding site" evidence="11">
    <location>
        <position position="395"/>
    </location>
    <ligand>
        <name>Zn(2+)</name>
        <dbReference type="ChEBI" id="CHEBI:29105"/>
    </ligand>
</feature>
<dbReference type="Pfam" id="PF03120">
    <property type="entry name" value="OB_DNA_ligase"/>
    <property type="match status" value="1"/>
</dbReference>
<dbReference type="Pfam" id="PF01653">
    <property type="entry name" value="DNA_ligase_aden"/>
    <property type="match status" value="1"/>
</dbReference>
<dbReference type="SUPFAM" id="SSF52113">
    <property type="entry name" value="BRCT domain"/>
    <property type="match status" value="1"/>
</dbReference>
<feature type="binding site" evidence="11">
    <location>
        <position position="304"/>
    </location>
    <ligand>
        <name>NAD(+)</name>
        <dbReference type="ChEBI" id="CHEBI:57540"/>
    </ligand>
</feature>
<evidence type="ECO:0000256" key="6">
    <source>
        <dbReference type="ARBA" id="ARBA00022833"/>
    </source>
</evidence>
<dbReference type="InterPro" id="IPR012340">
    <property type="entry name" value="NA-bd_OB-fold"/>
</dbReference>
<dbReference type="Proteomes" id="UP000190896">
    <property type="component" value="Unassembled WGS sequence"/>
</dbReference>
<dbReference type="InterPro" id="IPR003583">
    <property type="entry name" value="Hlx-hairpin-Hlx_DNA-bd_motif"/>
</dbReference>
<dbReference type="GO" id="GO:0046872">
    <property type="term" value="F:metal ion binding"/>
    <property type="evidence" value="ECO:0007669"/>
    <property type="project" value="UniProtKB-KW"/>
</dbReference>
<keyword evidence="2 11" id="KW-0436">Ligase</keyword>
<keyword evidence="14" id="KW-1185">Reference proteome</keyword>